<feature type="chain" id="PRO_5030846881" evidence="1">
    <location>
        <begin position="25"/>
        <end position="128"/>
    </location>
</feature>
<dbReference type="InterPro" id="IPR014558">
    <property type="entry name" value="UCP029720"/>
</dbReference>
<gene>
    <name evidence="2" type="ORF">GGQ64_000454</name>
</gene>
<dbReference type="GO" id="GO:0043448">
    <property type="term" value="P:alkane catabolic process"/>
    <property type="evidence" value="ECO:0007669"/>
    <property type="project" value="TreeGrafter"/>
</dbReference>
<evidence type="ECO:0000313" key="3">
    <source>
        <dbReference type="Proteomes" id="UP000574761"/>
    </source>
</evidence>
<keyword evidence="3" id="KW-1185">Reference proteome</keyword>
<dbReference type="Pfam" id="PF03640">
    <property type="entry name" value="Lipoprotein_15"/>
    <property type="match status" value="2"/>
</dbReference>
<dbReference type="InterPro" id="IPR005297">
    <property type="entry name" value="Lipoprotein_repeat"/>
</dbReference>
<proteinExistence type="predicted"/>
<reference evidence="2 3" key="1">
    <citation type="submission" date="2020-08" db="EMBL/GenBank/DDBJ databases">
        <title>Genomic Encyclopedia of Type Strains, Phase IV (KMG-IV): sequencing the most valuable type-strain genomes for metagenomic binning, comparative biology and taxonomic classification.</title>
        <authorList>
            <person name="Goeker M."/>
        </authorList>
    </citation>
    <scope>NUCLEOTIDE SEQUENCE [LARGE SCALE GENOMIC DNA]</scope>
    <source>
        <strain evidence="2 3">DSM 100211</strain>
    </source>
</reference>
<dbReference type="AlphaFoldDB" id="A0A7W6D219"/>
<evidence type="ECO:0000313" key="2">
    <source>
        <dbReference type="EMBL" id="MBB3975278.1"/>
    </source>
</evidence>
<organism evidence="2 3">
    <name type="scientific">Mycoplana azooxidifex</name>
    <dbReference type="NCBI Taxonomy" id="1636188"/>
    <lineage>
        <taxon>Bacteria</taxon>
        <taxon>Pseudomonadati</taxon>
        <taxon>Pseudomonadota</taxon>
        <taxon>Alphaproteobacteria</taxon>
        <taxon>Hyphomicrobiales</taxon>
        <taxon>Rhizobiaceae</taxon>
        <taxon>Mycoplana</taxon>
    </lineage>
</organism>
<dbReference type="EMBL" id="JACIEE010000001">
    <property type="protein sequence ID" value="MBB3975278.1"/>
    <property type="molecule type" value="Genomic_DNA"/>
</dbReference>
<name>A0A7W6D219_9HYPH</name>
<sequence length="128" mass="13598">MRMRTTTLATAATALLLSAAAALAAAPVKTVNTDKGEVLAGENGMTLYTYKEDSKDASTCYDQCAVNWPPLMAGADAMPGDGYSLVERKDGTKQWAKDGMPLYFFIKDKKEGDVAGDGVKGVWDAARP</sequence>
<keyword evidence="2" id="KW-0449">Lipoprotein</keyword>
<feature type="signal peptide" evidence="1">
    <location>
        <begin position="1"/>
        <end position="24"/>
    </location>
</feature>
<dbReference type="PANTHER" id="PTHR39335">
    <property type="entry name" value="BLL4220 PROTEIN"/>
    <property type="match status" value="1"/>
</dbReference>
<comment type="caution">
    <text evidence="2">The sequence shown here is derived from an EMBL/GenBank/DDBJ whole genome shotgun (WGS) entry which is preliminary data.</text>
</comment>
<accession>A0A7W6D219</accession>
<keyword evidence="1" id="KW-0732">Signal</keyword>
<dbReference type="PANTHER" id="PTHR39335:SF1">
    <property type="entry name" value="BLL4220 PROTEIN"/>
    <property type="match status" value="1"/>
</dbReference>
<dbReference type="PIRSF" id="PIRSF029720">
    <property type="entry name" value="UCP029720"/>
    <property type="match status" value="1"/>
</dbReference>
<dbReference type="Proteomes" id="UP000574761">
    <property type="component" value="Unassembled WGS sequence"/>
</dbReference>
<protein>
    <submittedName>
        <fullName evidence="2">Putative lipoprotein with Yx(FWY)xxD motif</fullName>
    </submittedName>
</protein>
<evidence type="ECO:0000256" key="1">
    <source>
        <dbReference type="SAM" id="SignalP"/>
    </source>
</evidence>